<sequence length="90" mass="10025">MSGSDLTRYGAVGVSEAARYRKRFADAGWSVAIHNDYRLDGEPMTFWLFTKPLASSACRESGWFVKGEGASDEEALRQAWAALEAFKTRD</sequence>
<dbReference type="EMBL" id="LAZR01008777">
    <property type="protein sequence ID" value="KKM76624.1"/>
    <property type="molecule type" value="Genomic_DNA"/>
</dbReference>
<evidence type="ECO:0008006" key="2">
    <source>
        <dbReference type="Google" id="ProtNLM"/>
    </source>
</evidence>
<name>A0A0F9K3F4_9ZZZZ</name>
<reference evidence="1" key="1">
    <citation type="journal article" date="2015" name="Nature">
        <title>Complex archaea that bridge the gap between prokaryotes and eukaryotes.</title>
        <authorList>
            <person name="Spang A."/>
            <person name="Saw J.H."/>
            <person name="Jorgensen S.L."/>
            <person name="Zaremba-Niedzwiedzka K."/>
            <person name="Martijn J."/>
            <person name="Lind A.E."/>
            <person name="van Eijk R."/>
            <person name="Schleper C."/>
            <person name="Guy L."/>
            <person name="Ettema T.J."/>
        </authorList>
    </citation>
    <scope>NUCLEOTIDE SEQUENCE</scope>
</reference>
<dbReference type="AlphaFoldDB" id="A0A0F9K3F4"/>
<evidence type="ECO:0000313" key="1">
    <source>
        <dbReference type="EMBL" id="KKM76624.1"/>
    </source>
</evidence>
<gene>
    <name evidence="1" type="ORF">LCGC14_1378310</name>
</gene>
<accession>A0A0F9K3F4</accession>
<protein>
    <recommendedName>
        <fullName evidence="2">YcaO domain-containing protein</fullName>
    </recommendedName>
</protein>
<organism evidence="1">
    <name type="scientific">marine sediment metagenome</name>
    <dbReference type="NCBI Taxonomy" id="412755"/>
    <lineage>
        <taxon>unclassified sequences</taxon>
        <taxon>metagenomes</taxon>
        <taxon>ecological metagenomes</taxon>
    </lineage>
</organism>
<comment type="caution">
    <text evidence="1">The sequence shown here is derived from an EMBL/GenBank/DDBJ whole genome shotgun (WGS) entry which is preliminary data.</text>
</comment>
<proteinExistence type="predicted"/>